<keyword evidence="7 11" id="KW-0547">Nucleotide-binding</keyword>
<dbReference type="GO" id="GO:0016887">
    <property type="term" value="F:ATP hydrolysis activity"/>
    <property type="evidence" value="ECO:0007669"/>
    <property type="project" value="InterPro"/>
</dbReference>
<keyword evidence="4 11" id="KW-1003">Cell membrane</keyword>
<dbReference type="InterPro" id="IPR003593">
    <property type="entry name" value="AAA+_ATPase"/>
</dbReference>
<evidence type="ECO:0000256" key="4">
    <source>
        <dbReference type="ARBA" id="ARBA00022475"/>
    </source>
</evidence>
<dbReference type="InterPro" id="IPR027417">
    <property type="entry name" value="P-loop_NTPase"/>
</dbReference>
<dbReference type="GO" id="GO:0005886">
    <property type="term" value="C:plasma membrane"/>
    <property type="evidence" value="ECO:0007669"/>
    <property type="project" value="UniProtKB-SubCell"/>
</dbReference>
<comment type="function">
    <text evidence="11">Part of an ABC transporter complex involved in carbohydrate import. Could be involved in ribose, galactose and/or methyl galactoside import. Responsible for energy coupling to the transport system.</text>
</comment>
<evidence type="ECO:0000256" key="10">
    <source>
        <dbReference type="ARBA" id="ARBA00023136"/>
    </source>
</evidence>
<keyword evidence="3 11" id="KW-0813">Transport</keyword>
<evidence type="ECO:0000259" key="12">
    <source>
        <dbReference type="PROSITE" id="PS50893"/>
    </source>
</evidence>
<evidence type="ECO:0000313" key="13">
    <source>
        <dbReference type="EMBL" id="NOU96910.1"/>
    </source>
</evidence>
<sequence>MTESSYVLEMNLISKEFPGVKALDNVTLKVRSGTVHALMGENGAGKSTLMKCLFGIYKPDSGEILLNGSKVEMNNSKDALDLGVSMIHQELHPVPQRNVMENIWLGRFPTKGLGPLQWIDHRKMYQNTEKLFKELNMDINPNTLAGNMSVSKLQSLEIAKAVSFNSKVIIMDEPTSSLTGNEVEALFKIIEQLKSSGVSIIYISHKMEEILRISDDVTIMRDGKLIGTWPAAEMSTDLIITRMVGRDLGQRFPERTNVPGAVLLKAEGLSSPHEKSFQNVSFELRKGEVLGIGGLVGAQRTEVIEALFGLRALASGTISIHGKRVRIKSSLDAKKHKIALLTEERRVTGIFPVLSVYENGVIANLDRYVNPLGFLNEMKSKVEVTRGVEQLRTKTPSVKTLIKNLSGGNQQKVLLARWLLTEPDILLLDEPTRGIDVGAKFEIYSIIADLAKQGKSIIMISSEMPELLGMSDRIMVMCQGRLSGIIEGKDATEEHIMRLATKYMA</sequence>
<dbReference type="GO" id="GO:0005524">
    <property type="term" value="F:ATP binding"/>
    <property type="evidence" value="ECO:0007669"/>
    <property type="project" value="UniProtKB-UniRule"/>
</dbReference>
<keyword evidence="14" id="KW-1185">Reference proteome</keyword>
<dbReference type="SMART" id="SM00382">
    <property type="entry name" value="AAA"/>
    <property type="match status" value="2"/>
</dbReference>
<dbReference type="PANTHER" id="PTHR43790">
    <property type="entry name" value="CARBOHYDRATE TRANSPORT ATP-BINDING PROTEIN MG119-RELATED"/>
    <property type="match status" value="1"/>
</dbReference>
<dbReference type="SUPFAM" id="SSF52540">
    <property type="entry name" value="P-loop containing nucleoside triphosphate hydrolases"/>
    <property type="match status" value="2"/>
</dbReference>
<dbReference type="FunFam" id="3.40.50.300:FF:000126">
    <property type="entry name" value="Galactose/methyl galactoside import ATP-binding protein MglA"/>
    <property type="match status" value="1"/>
</dbReference>
<keyword evidence="8 11" id="KW-0067">ATP-binding</keyword>
<dbReference type="CDD" id="cd03216">
    <property type="entry name" value="ABC_Carb_Monos_I"/>
    <property type="match status" value="1"/>
</dbReference>
<reference evidence="13" key="1">
    <citation type="submission" date="2019-10" db="EMBL/GenBank/DDBJ databases">
        <title>Description of Paenibacillus glebae sp. nov.</title>
        <authorList>
            <person name="Carlier A."/>
            <person name="Qi S."/>
        </authorList>
    </citation>
    <scope>NUCLEOTIDE SEQUENCE</scope>
    <source>
        <strain evidence="13">LMG 31456</strain>
    </source>
</reference>
<evidence type="ECO:0000313" key="14">
    <source>
        <dbReference type="Proteomes" id="UP000641588"/>
    </source>
</evidence>
<comment type="caution">
    <text evidence="13">The sequence shown here is derived from an EMBL/GenBank/DDBJ whole genome shotgun (WGS) entry which is preliminary data.</text>
</comment>
<keyword evidence="5 11" id="KW-0762">Sugar transport</keyword>
<dbReference type="Proteomes" id="UP000641588">
    <property type="component" value="Unassembled WGS sequence"/>
</dbReference>
<dbReference type="Pfam" id="PF00005">
    <property type="entry name" value="ABC_tran"/>
    <property type="match status" value="2"/>
</dbReference>
<dbReference type="FunFam" id="3.40.50.300:FF:000127">
    <property type="entry name" value="Ribose import ATP-binding protein RbsA"/>
    <property type="match status" value="1"/>
</dbReference>
<evidence type="ECO:0000256" key="7">
    <source>
        <dbReference type="ARBA" id="ARBA00022741"/>
    </source>
</evidence>
<dbReference type="InterPro" id="IPR017871">
    <property type="entry name" value="ABC_transporter-like_CS"/>
</dbReference>
<dbReference type="PROSITE" id="PS50893">
    <property type="entry name" value="ABC_TRANSPORTER_2"/>
    <property type="match status" value="2"/>
</dbReference>
<keyword evidence="6" id="KW-0677">Repeat</keyword>
<evidence type="ECO:0000256" key="5">
    <source>
        <dbReference type="ARBA" id="ARBA00022597"/>
    </source>
</evidence>
<evidence type="ECO:0000256" key="3">
    <source>
        <dbReference type="ARBA" id="ARBA00022448"/>
    </source>
</evidence>
<dbReference type="GO" id="GO:0043211">
    <property type="term" value="F:ABC-type carbohydrate transporter activity"/>
    <property type="evidence" value="ECO:0007669"/>
    <property type="project" value="UniProtKB-UniRule"/>
</dbReference>
<evidence type="ECO:0000256" key="11">
    <source>
        <dbReference type="RuleBase" id="RU367029"/>
    </source>
</evidence>
<comment type="similarity">
    <text evidence="11">Belongs to the ABC transporter superfamily.</text>
</comment>
<evidence type="ECO:0000256" key="2">
    <source>
        <dbReference type="ARBA" id="ARBA00004533"/>
    </source>
</evidence>
<gene>
    <name evidence="13" type="ORF">GC093_27345</name>
</gene>
<comment type="catalytic activity">
    <reaction evidence="11">
        <text>D-galactose(out) + ATP + H2O = D-galactose(in) + ADP + phosphate + H(+)</text>
        <dbReference type="Rhea" id="RHEA:60156"/>
        <dbReference type="ChEBI" id="CHEBI:4139"/>
        <dbReference type="ChEBI" id="CHEBI:15377"/>
        <dbReference type="ChEBI" id="CHEBI:15378"/>
        <dbReference type="ChEBI" id="CHEBI:30616"/>
        <dbReference type="ChEBI" id="CHEBI:43474"/>
        <dbReference type="ChEBI" id="CHEBI:456216"/>
        <dbReference type="EC" id="7.5.2.11"/>
    </reaction>
</comment>
<dbReference type="PROSITE" id="PS00211">
    <property type="entry name" value="ABC_TRANSPORTER_1"/>
    <property type="match status" value="1"/>
</dbReference>
<dbReference type="EMBL" id="WHOD01000102">
    <property type="protein sequence ID" value="NOU96910.1"/>
    <property type="molecule type" value="Genomic_DNA"/>
</dbReference>
<dbReference type="GO" id="GO:0015749">
    <property type="term" value="P:monosaccharide transmembrane transport"/>
    <property type="evidence" value="ECO:0007669"/>
    <property type="project" value="UniProtKB-ARBA"/>
</dbReference>
<feature type="domain" description="ABC transporter" evidence="12">
    <location>
        <begin position="8"/>
        <end position="247"/>
    </location>
</feature>
<keyword evidence="9 11" id="KW-1278">Translocase</keyword>
<keyword evidence="10 11" id="KW-0472">Membrane</keyword>
<dbReference type="RefSeq" id="WP_171655138.1">
    <property type="nucleotide sequence ID" value="NZ_WHOD01000102.1"/>
</dbReference>
<organism evidence="13 14">
    <name type="scientific">Paenibacillus foliorum</name>
    <dbReference type="NCBI Taxonomy" id="2654974"/>
    <lineage>
        <taxon>Bacteria</taxon>
        <taxon>Bacillati</taxon>
        <taxon>Bacillota</taxon>
        <taxon>Bacilli</taxon>
        <taxon>Bacillales</taxon>
        <taxon>Paenibacillaceae</taxon>
        <taxon>Paenibacillus</taxon>
    </lineage>
</organism>
<dbReference type="InterPro" id="IPR003439">
    <property type="entry name" value="ABC_transporter-like_ATP-bd"/>
</dbReference>
<proteinExistence type="inferred from homology"/>
<dbReference type="EC" id="7.5.2.11" evidence="11"/>
<evidence type="ECO:0000256" key="1">
    <source>
        <dbReference type="ARBA" id="ARBA00004202"/>
    </source>
</evidence>
<protein>
    <recommendedName>
        <fullName evidence="11">Ribose/galactose/methyl galactoside import ATP-binding protein</fullName>
        <ecNumber evidence="11">7.5.2.11</ecNumber>
    </recommendedName>
</protein>
<evidence type="ECO:0000256" key="9">
    <source>
        <dbReference type="ARBA" id="ARBA00022967"/>
    </source>
</evidence>
<comment type="subcellular location">
    <subcellularLocation>
        <location evidence="2">Cell inner membrane</location>
    </subcellularLocation>
    <subcellularLocation>
        <location evidence="1 11">Cell membrane</location>
        <topology evidence="1 11">Peripheral membrane protein</topology>
    </subcellularLocation>
</comment>
<dbReference type="CDD" id="cd03215">
    <property type="entry name" value="ABC_Carb_Monos_II"/>
    <property type="match status" value="1"/>
</dbReference>
<dbReference type="AlphaFoldDB" id="A0A972K3E7"/>
<evidence type="ECO:0000256" key="6">
    <source>
        <dbReference type="ARBA" id="ARBA00022737"/>
    </source>
</evidence>
<feature type="domain" description="ABC transporter" evidence="12">
    <location>
        <begin position="258"/>
        <end position="504"/>
    </location>
</feature>
<accession>A0A972K3E7</accession>
<dbReference type="Gene3D" id="3.40.50.300">
    <property type="entry name" value="P-loop containing nucleotide triphosphate hydrolases"/>
    <property type="match status" value="2"/>
</dbReference>
<name>A0A972K3E7_9BACL</name>
<dbReference type="PANTHER" id="PTHR43790:SF7">
    <property type="entry name" value="GALACTOSE_METHYL GALACTOSIDE IMPORT ATP-BINDING PROTEIN MGLA"/>
    <property type="match status" value="1"/>
</dbReference>
<evidence type="ECO:0000256" key="8">
    <source>
        <dbReference type="ARBA" id="ARBA00022840"/>
    </source>
</evidence>
<dbReference type="InterPro" id="IPR050107">
    <property type="entry name" value="ABC_carbohydrate_import_ATPase"/>
</dbReference>